<protein>
    <submittedName>
        <fullName evidence="7">Transcription antitermination protein NusB</fullName>
    </submittedName>
</protein>
<feature type="domain" description="NusB/RsmB/TIM44" evidence="6">
    <location>
        <begin position="9"/>
        <end position="132"/>
    </location>
</feature>
<dbReference type="GO" id="GO:0031564">
    <property type="term" value="P:transcription antitermination"/>
    <property type="evidence" value="ECO:0007669"/>
    <property type="project" value="UniProtKB-KW"/>
</dbReference>
<name>A0A654IIC5_9MOLU</name>
<dbReference type="Gene3D" id="1.10.940.10">
    <property type="entry name" value="NusB-like"/>
    <property type="match status" value="1"/>
</dbReference>
<dbReference type="GO" id="GO:0006353">
    <property type="term" value="P:DNA-templated transcription termination"/>
    <property type="evidence" value="ECO:0007669"/>
    <property type="project" value="InterPro"/>
</dbReference>
<dbReference type="InterPro" id="IPR011605">
    <property type="entry name" value="NusB_fam"/>
</dbReference>
<accession>A0A654IIC5</accession>
<evidence type="ECO:0000256" key="5">
    <source>
        <dbReference type="ARBA" id="ARBA00023163"/>
    </source>
</evidence>
<keyword evidence="5" id="KW-0804">Transcription</keyword>
<evidence type="ECO:0000313" key="7">
    <source>
        <dbReference type="EMBL" id="VZR97010.1"/>
    </source>
</evidence>
<dbReference type="InterPro" id="IPR035926">
    <property type="entry name" value="NusB-like_sf"/>
</dbReference>
<dbReference type="PANTHER" id="PTHR11078">
    <property type="entry name" value="N UTILIZATION SUBSTANCE PROTEIN B-RELATED"/>
    <property type="match status" value="1"/>
</dbReference>
<keyword evidence="3" id="KW-0694">RNA-binding</keyword>
<dbReference type="GO" id="GO:0003723">
    <property type="term" value="F:RNA binding"/>
    <property type="evidence" value="ECO:0007669"/>
    <property type="project" value="UniProtKB-KW"/>
</dbReference>
<dbReference type="Pfam" id="PF01029">
    <property type="entry name" value="NusB"/>
    <property type="match status" value="1"/>
</dbReference>
<dbReference type="SUPFAM" id="SSF48013">
    <property type="entry name" value="NusB-like"/>
    <property type="match status" value="1"/>
</dbReference>
<keyword evidence="2" id="KW-0889">Transcription antitermination</keyword>
<dbReference type="EMBL" id="LR739235">
    <property type="protein sequence ID" value="VZR97010.1"/>
    <property type="molecule type" value="Genomic_DNA"/>
</dbReference>
<sequence>METQISLSKKRKLLIQAFYKYQLINASIDYIHQDILDDVQEFNNEQLSLLTNQIADKQVELIKQIKLNISSNWKWDRIPALIRAILIVGVYEILYTDTPKPVTINEMVNYIKDVEPDFEYKFVNAVLDKFNK</sequence>
<evidence type="ECO:0000256" key="2">
    <source>
        <dbReference type="ARBA" id="ARBA00022814"/>
    </source>
</evidence>
<dbReference type="AlphaFoldDB" id="A0A654IIC5"/>
<dbReference type="NCBIfam" id="TIGR01951">
    <property type="entry name" value="nusB"/>
    <property type="match status" value="1"/>
</dbReference>
<evidence type="ECO:0000256" key="3">
    <source>
        <dbReference type="ARBA" id="ARBA00022884"/>
    </source>
</evidence>
<comment type="similarity">
    <text evidence="1">Belongs to the NusB family.</text>
</comment>
<reference evidence="7" key="1">
    <citation type="submission" date="2019-11" db="EMBL/GenBank/DDBJ databases">
        <authorList>
            <person name="Falquet L."/>
            <person name="Falquet L."/>
        </authorList>
    </citation>
    <scope>NUCLEOTIDE SEQUENCE</scope>
    <source>
        <strain evidence="7">8756-13</strain>
    </source>
</reference>
<proteinExistence type="inferred from homology"/>
<keyword evidence="4" id="KW-0805">Transcription regulation</keyword>
<gene>
    <name evidence="7" type="primary">nusB</name>
    <name evidence="7" type="ORF">MF5295_00099</name>
</gene>
<evidence type="ECO:0000256" key="1">
    <source>
        <dbReference type="ARBA" id="ARBA00005952"/>
    </source>
</evidence>
<dbReference type="InterPro" id="IPR006027">
    <property type="entry name" value="NusB_RsmB_TIM44"/>
</dbReference>
<dbReference type="GO" id="GO:0005829">
    <property type="term" value="C:cytosol"/>
    <property type="evidence" value="ECO:0007669"/>
    <property type="project" value="TreeGrafter"/>
</dbReference>
<dbReference type="PANTHER" id="PTHR11078:SF3">
    <property type="entry name" value="ANTITERMINATION NUSB DOMAIN-CONTAINING PROTEIN"/>
    <property type="match status" value="1"/>
</dbReference>
<evidence type="ECO:0000256" key="4">
    <source>
        <dbReference type="ARBA" id="ARBA00023015"/>
    </source>
</evidence>
<organism evidence="7">
    <name type="scientific">Mycoplasma feriruminatoris</name>
    <dbReference type="NCBI Taxonomy" id="1179777"/>
    <lineage>
        <taxon>Bacteria</taxon>
        <taxon>Bacillati</taxon>
        <taxon>Mycoplasmatota</taxon>
        <taxon>Mollicutes</taxon>
        <taxon>Mycoplasmataceae</taxon>
        <taxon>Mycoplasma</taxon>
    </lineage>
</organism>
<evidence type="ECO:0000259" key="6">
    <source>
        <dbReference type="Pfam" id="PF01029"/>
    </source>
</evidence>